<sequence>MAIIRWDDKLTRTCFTFTAWKCVQATLNSLIKWSLNKGTRTNFNIVKQRQKQSPSFDSITRAAQVKKSLSIDHQISIGRYH</sequence>
<dbReference type="EMBL" id="GBRH01200663">
    <property type="protein sequence ID" value="JAD97232.1"/>
    <property type="molecule type" value="Transcribed_RNA"/>
</dbReference>
<proteinExistence type="predicted"/>
<reference evidence="1" key="2">
    <citation type="journal article" date="2015" name="Data Brief">
        <title>Shoot transcriptome of the giant reed, Arundo donax.</title>
        <authorList>
            <person name="Barrero R.A."/>
            <person name="Guerrero F.D."/>
            <person name="Moolhuijzen P."/>
            <person name="Goolsby J.A."/>
            <person name="Tidwell J."/>
            <person name="Bellgard S.E."/>
            <person name="Bellgard M.I."/>
        </authorList>
    </citation>
    <scope>NUCLEOTIDE SEQUENCE</scope>
    <source>
        <tissue evidence="1">Shoot tissue taken approximately 20 cm above the soil surface</tissue>
    </source>
</reference>
<reference evidence="1" key="1">
    <citation type="submission" date="2014-09" db="EMBL/GenBank/DDBJ databases">
        <authorList>
            <person name="Magalhaes I.L.F."/>
            <person name="Oliveira U."/>
            <person name="Santos F.R."/>
            <person name="Vidigal T.H.D.A."/>
            <person name="Brescovit A.D."/>
            <person name="Santos A.J."/>
        </authorList>
    </citation>
    <scope>NUCLEOTIDE SEQUENCE</scope>
    <source>
        <tissue evidence="1">Shoot tissue taken approximately 20 cm above the soil surface</tissue>
    </source>
</reference>
<accession>A0A0A9EMG7</accession>
<evidence type="ECO:0000313" key="1">
    <source>
        <dbReference type="EMBL" id="JAD97232.1"/>
    </source>
</evidence>
<dbReference type="AlphaFoldDB" id="A0A0A9EMG7"/>
<protein>
    <submittedName>
        <fullName evidence="1">Uncharacterized protein</fullName>
    </submittedName>
</protein>
<name>A0A0A9EMG7_ARUDO</name>
<organism evidence="1">
    <name type="scientific">Arundo donax</name>
    <name type="common">Giant reed</name>
    <name type="synonym">Donax arundinaceus</name>
    <dbReference type="NCBI Taxonomy" id="35708"/>
    <lineage>
        <taxon>Eukaryota</taxon>
        <taxon>Viridiplantae</taxon>
        <taxon>Streptophyta</taxon>
        <taxon>Embryophyta</taxon>
        <taxon>Tracheophyta</taxon>
        <taxon>Spermatophyta</taxon>
        <taxon>Magnoliopsida</taxon>
        <taxon>Liliopsida</taxon>
        <taxon>Poales</taxon>
        <taxon>Poaceae</taxon>
        <taxon>PACMAD clade</taxon>
        <taxon>Arundinoideae</taxon>
        <taxon>Arundineae</taxon>
        <taxon>Arundo</taxon>
    </lineage>
</organism>